<evidence type="ECO:0000256" key="8">
    <source>
        <dbReference type="ARBA" id="ARBA00022989"/>
    </source>
</evidence>
<accession>B6DXP3</accession>
<comment type="catalytic activity">
    <reaction evidence="13">
        <text>a ubiquinone + NADH + 5 H(+)(in) = a ubiquinol + NAD(+) + 4 H(+)(out)</text>
        <dbReference type="Rhea" id="RHEA:29091"/>
        <dbReference type="Rhea" id="RHEA-COMP:9565"/>
        <dbReference type="Rhea" id="RHEA-COMP:9566"/>
        <dbReference type="ChEBI" id="CHEBI:15378"/>
        <dbReference type="ChEBI" id="CHEBI:16389"/>
        <dbReference type="ChEBI" id="CHEBI:17976"/>
        <dbReference type="ChEBI" id="CHEBI:57540"/>
        <dbReference type="ChEBI" id="CHEBI:57945"/>
        <dbReference type="EC" id="7.1.1.2"/>
    </reaction>
</comment>
<evidence type="ECO:0000256" key="4">
    <source>
        <dbReference type="ARBA" id="ARBA00021009"/>
    </source>
</evidence>
<keyword evidence="6 12" id="KW-0812">Transmembrane</keyword>
<geneLocation type="mitochondrion" evidence="15"/>
<comment type="subcellular location">
    <subcellularLocation>
        <location evidence="2 12">Mitochondrion inner membrane</location>
        <topology evidence="2 12">Multi-pass membrane protein</topology>
    </subcellularLocation>
</comment>
<dbReference type="InterPro" id="IPR001694">
    <property type="entry name" value="NADH_UbQ_OxRdtase_su1/FPO"/>
</dbReference>
<evidence type="ECO:0000256" key="3">
    <source>
        <dbReference type="ARBA" id="ARBA00010535"/>
    </source>
</evidence>
<evidence type="ECO:0000256" key="13">
    <source>
        <dbReference type="RuleBase" id="RU000473"/>
    </source>
</evidence>
<dbReference type="PROSITE" id="PS00668">
    <property type="entry name" value="COMPLEX1_ND1_2"/>
    <property type="match status" value="1"/>
</dbReference>
<evidence type="ECO:0000256" key="10">
    <source>
        <dbReference type="ARBA" id="ARBA00023128"/>
    </source>
</evidence>
<dbReference type="InterPro" id="IPR018086">
    <property type="entry name" value="NADH_UbQ_OxRdtase_su1_CS"/>
</dbReference>
<evidence type="ECO:0000256" key="2">
    <source>
        <dbReference type="ARBA" id="ARBA00004448"/>
    </source>
</evidence>
<organism evidence="15">
    <name type="scientific">Tetragonula pagdeni</name>
    <dbReference type="NCBI Taxonomy" id="270535"/>
    <lineage>
        <taxon>Eukaryota</taxon>
        <taxon>Metazoa</taxon>
        <taxon>Ecdysozoa</taxon>
        <taxon>Arthropoda</taxon>
        <taxon>Hexapoda</taxon>
        <taxon>Insecta</taxon>
        <taxon>Pterygota</taxon>
        <taxon>Neoptera</taxon>
        <taxon>Endopterygota</taxon>
        <taxon>Hymenoptera</taxon>
        <taxon>Apocrita</taxon>
        <taxon>Aculeata</taxon>
        <taxon>Apoidea</taxon>
        <taxon>Anthophila</taxon>
        <taxon>Apidae</taxon>
        <taxon>Tetragonula</taxon>
    </lineage>
</organism>
<evidence type="ECO:0000256" key="5">
    <source>
        <dbReference type="ARBA" id="ARBA00022448"/>
    </source>
</evidence>
<protein>
    <recommendedName>
        <fullName evidence="4 13">NADH-ubiquinone oxidoreductase chain 1</fullName>
        <ecNumber evidence="13">7.1.1.2</ecNumber>
    </recommendedName>
</protein>
<feature type="transmembrane region" description="Helical" evidence="14">
    <location>
        <begin position="71"/>
        <end position="90"/>
    </location>
</feature>
<evidence type="ECO:0000256" key="14">
    <source>
        <dbReference type="SAM" id="Phobius"/>
    </source>
</evidence>
<dbReference type="GO" id="GO:0009060">
    <property type="term" value="P:aerobic respiration"/>
    <property type="evidence" value="ECO:0007669"/>
    <property type="project" value="TreeGrafter"/>
</dbReference>
<evidence type="ECO:0000256" key="1">
    <source>
        <dbReference type="ARBA" id="ARBA00003257"/>
    </source>
</evidence>
<feature type="transmembrane region" description="Helical" evidence="14">
    <location>
        <begin position="216"/>
        <end position="245"/>
    </location>
</feature>
<evidence type="ECO:0000313" key="15">
    <source>
        <dbReference type="EMBL" id="ACI25432.1"/>
    </source>
</evidence>
<feature type="transmembrane region" description="Helical" evidence="14">
    <location>
        <begin position="6"/>
        <end position="26"/>
    </location>
</feature>
<evidence type="ECO:0000256" key="11">
    <source>
        <dbReference type="ARBA" id="ARBA00023136"/>
    </source>
</evidence>
<dbReference type="Pfam" id="PF00146">
    <property type="entry name" value="NADHdh"/>
    <property type="match status" value="1"/>
</dbReference>
<dbReference type="PANTHER" id="PTHR11432:SF3">
    <property type="entry name" value="NADH-UBIQUINONE OXIDOREDUCTASE CHAIN 1"/>
    <property type="match status" value="1"/>
</dbReference>
<gene>
    <name evidence="15" type="primary">ND1</name>
</gene>
<dbReference type="PANTHER" id="PTHR11432">
    <property type="entry name" value="NADH DEHYDROGENASE SUBUNIT 1"/>
    <property type="match status" value="1"/>
</dbReference>
<comment type="similarity">
    <text evidence="3 12">Belongs to the complex I subunit 1 family.</text>
</comment>
<evidence type="ECO:0000256" key="7">
    <source>
        <dbReference type="ARBA" id="ARBA00022792"/>
    </source>
</evidence>
<keyword evidence="8 14" id="KW-1133">Transmembrane helix</keyword>
<dbReference type="GO" id="GO:0005743">
    <property type="term" value="C:mitochondrial inner membrane"/>
    <property type="evidence" value="ECO:0007669"/>
    <property type="project" value="UniProtKB-SubCell"/>
</dbReference>
<feature type="transmembrane region" description="Helical" evidence="14">
    <location>
        <begin position="278"/>
        <end position="302"/>
    </location>
</feature>
<dbReference type="EC" id="7.1.1.2" evidence="13"/>
<proteinExistence type="inferred from homology"/>
<keyword evidence="11 14" id="KW-0472">Membrane</keyword>
<feature type="transmembrane region" description="Helical" evidence="14">
    <location>
        <begin position="175"/>
        <end position="195"/>
    </location>
</feature>
<feature type="transmembrane region" description="Helical" evidence="14">
    <location>
        <begin position="102"/>
        <end position="124"/>
    </location>
</feature>
<keyword evidence="9 13" id="KW-0830">Ubiquinone</keyword>
<dbReference type="EMBL" id="FJ178102">
    <property type="protein sequence ID" value="ACI25432.1"/>
    <property type="molecule type" value="Genomic_DNA"/>
</dbReference>
<reference evidence="15" key="1">
    <citation type="submission" date="2008-09" db="EMBL/GenBank/DDBJ databases">
        <authorList>
            <person name="Thummajitsakul S."/>
            <person name="Klinbunga S."/>
            <person name="Sittipraneed S."/>
        </authorList>
    </citation>
    <scope>NUCLEOTIDE SEQUENCE</scope>
</reference>
<dbReference type="GO" id="GO:0008137">
    <property type="term" value="F:NADH dehydrogenase (ubiquinone) activity"/>
    <property type="evidence" value="ECO:0007669"/>
    <property type="project" value="UniProtKB-EC"/>
</dbReference>
<name>B6DXP3_9HYME</name>
<evidence type="ECO:0000256" key="6">
    <source>
        <dbReference type="ARBA" id="ARBA00022692"/>
    </source>
</evidence>
<dbReference type="AlphaFoldDB" id="B6DXP3"/>
<evidence type="ECO:0000256" key="12">
    <source>
        <dbReference type="RuleBase" id="RU000471"/>
    </source>
</evidence>
<feature type="transmembrane region" description="Helical" evidence="14">
    <location>
        <begin position="251"/>
        <end position="271"/>
    </location>
</feature>
<feature type="transmembrane region" description="Helical" evidence="14">
    <location>
        <begin position="145"/>
        <end position="163"/>
    </location>
</feature>
<comment type="function">
    <text evidence="1">Core subunit of the mitochondrial membrane respiratory chain NADH dehydrogenase (Complex I) that is believed to belong to the minimal assembly required for catalysis. Complex I functions in the transfer of electrons from NADH to the respiratory chain. The immediate electron acceptor for the enzyme is believed to be ubiquinone.</text>
</comment>
<keyword evidence="7" id="KW-0999">Mitochondrion inner membrane</keyword>
<dbReference type="GO" id="GO:0003954">
    <property type="term" value="F:NADH dehydrogenase activity"/>
    <property type="evidence" value="ECO:0007669"/>
    <property type="project" value="TreeGrafter"/>
</dbReference>
<keyword evidence="12" id="KW-0520">NAD</keyword>
<sequence length="310" mass="37699">MMIFVLINLLIMVLMVMISVAFLTLFERKILSYMQCRKGPNKLYYKGILQPFSDMIKLLTKEMFDFSMNYMFYYSPLLMFIVSSILWLLYPWIFNNLNFNYSMLYMILIISINVYPILMISWISTNNYSMISVMRMVSQVISFEVLMYMMMFILMMFFNSYSMSNSINYQMNIKLFIFSYPMYFIFILSLLVDLNRVPFDLVEGESELVSGFNIEYYSSLFTLIFLSEYMNMIFMSVILVILFYGMFYWNFFFNMFFIINLILIVMMRGVLPRIRYDYLMYTCWMELLVLMTYYLIYCYLFKELIMMTNM</sequence>
<keyword evidence="5" id="KW-0813">Transport</keyword>
<dbReference type="PROSITE" id="PS00667">
    <property type="entry name" value="COMPLEX1_ND1_1"/>
    <property type="match status" value="1"/>
</dbReference>
<keyword evidence="10 13" id="KW-0496">Mitochondrion</keyword>
<evidence type="ECO:0000256" key="9">
    <source>
        <dbReference type="ARBA" id="ARBA00023075"/>
    </source>
</evidence>